<proteinExistence type="predicted"/>
<dbReference type="Proteomes" id="UP000708208">
    <property type="component" value="Unassembled WGS sequence"/>
</dbReference>
<comment type="caution">
    <text evidence="1">The sequence shown here is derived from an EMBL/GenBank/DDBJ whole genome shotgun (WGS) entry which is preliminary data.</text>
</comment>
<feature type="non-terminal residue" evidence="1">
    <location>
        <position position="175"/>
    </location>
</feature>
<evidence type="ECO:0000313" key="1">
    <source>
        <dbReference type="EMBL" id="CAG7829796.1"/>
    </source>
</evidence>
<protein>
    <submittedName>
        <fullName evidence="1">Uncharacterized protein</fullName>
    </submittedName>
</protein>
<keyword evidence="2" id="KW-1185">Reference proteome</keyword>
<sequence length="175" mass="19932">LCSLPPRAARDPREKVSNVKKLVSETLNLPDVPVEPAENLCADYRLPKIGDNYQLPNKQQFPRNLFIRMGLLCKASNDHVGFGIINESIPKFPTFAPHSMDFSIKDMNGFSSEAQRLLALRRAASTEIMTRLYKCWDKMFLRDKLACRLQADEIGAKLLLLGYRTNHDLPRNSKD</sequence>
<feature type="non-terminal residue" evidence="1">
    <location>
        <position position="1"/>
    </location>
</feature>
<accession>A0A8J2LD01</accession>
<gene>
    <name evidence="1" type="ORF">AFUS01_LOCUS39640</name>
</gene>
<evidence type="ECO:0000313" key="2">
    <source>
        <dbReference type="Proteomes" id="UP000708208"/>
    </source>
</evidence>
<dbReference type="EMBL" id="CAJVCH010552999">
    <property type="protein sequence ID" value="CAG7829796.1"/>
    <property type="molecule type" value="Genomic_DNA"/>
</dbReference>
<reference evidence="1" key="1">
    <citation type="submission" date="2021-06" db="EMBL/GenBank/DDBJ databases">
        <authorList>
            <person name="Hodson N. C."/>
            <person name="Mongue J. A."/>
            <person name="Jaron S. K."/>
        </authorList>
    </citation>
    <scope>NUCLEOTIDE SEQUENCE</scope>
</reference>
<organism evidence="1 2">
    <name type="scientific">Allacma fusca</name>
    <dbReference type="NCBI Taxonomy" id="39272"/>
    <lineage>
        <taxon>Eukaryota</taxon>
        <taxon>Metazoa</taxon>
        <taxon>Ecdysozoa</taxon>
        <taxon>Arthropoda</taxon>
        <taxon>Hexapoda</taxon>
        <taxon>Collembola</taxon>
        <taxon>Symphypleona</taxon>
        <taxon>Sminthuridae</taxon>
        <taxon>Allacma</taxon>
    </lineage>
</organism>
<name>A0A8J2LD01_9HEXA</name>
<dbReference type="AlphaFoldDB" id="A0A8J2LD01"/>